<evidence type="ECO:0000256" key="1">
    <source>
        <dbReference type="SAM" id="MobiDB-lite"/>
    </source>
</evidence>
<name>A0A2B4RGI2_STYPI</name>
<organism evidence="3 4">
    <name type="scientific">Stylophora pistillata</name>
    <name type="common">Smooth cauliflower coral</name>
    <dbReference type="NCBI Taxonomy" id="50429"/>
    <lineage>
        <taxon>Eukaryota</taxon>
        <taxon>Metazoa</taxon>
        <taxon>Cnidaria</taxon>
        <taxon>Anthozoa</taxon>
        <taxon>Hexacorallia</taxon>
        <taxon>Scleractinia</taxon>
        <taxon>Astrocoeniina</taxon>
        <taxon>Pocilloporidae</taxon>
        <taxon>Stylophora</taxon>
    </lineage>
</organism>
<evidence type="ECO:0000313" key="3">
    <source>
        <dbReference type="EMBL" id="PFX15919.1"/>
    </source>
</evidence>
<feature type="region of interest" description="Disordered" evidence="1">
    <location>
        <begin position="78"/>
        <end position="101"/>
    </location>
</feature>
<feature type="signal peptide" evidence="2">
    <location>
        <begin position="1"/>
        <end position="21"/>
    </location>
</feature>
<evidence type="ECO:0000313" key="4">
    <source>
        <dbReference type="Proteomes" id="UP000225706"/>
    </source>
</evidence>
<dbReference type="AlphaFoldDB" id="A0A2B4RGI2"/>
<dbReference type="Proteomes" id="UP000225706">
    <property type="component" value="Unassembled WGS sequence"/>
</dbReference>
<feature type="compositionally biased region" description="Acidic residues" evidence="1">
    <location>
        <begin position="85"/>
        <end position="99"/>
    </location>
</feature>
<accession>A0A2B4RGI2</accession>
<dbReference type="EMBL" id="LSMT01000595">
    <property type="protein sequence ID" value="PFX15919.1"/>
    <property type="molecule type" value="Genomic_DNA"/>
</dbReference>
<keyword evidence="2" id="KW-0732">Signal</keyword>
<evidence type="ECO:0000256" key="2">
    <source>
        <dbReference type="SAM" id="SignalP"/>
    </source>
</evidence>
<keyword evidence="4" id="KW-1185">Reference proteome</keyword>
<protein>
    <submittedName>
        <fullName evidence="3">Uncharacterized protein</fullName>
    </submittedName>
</protein>
<gene>
    <name evidence="3" type="ORF">AWC38_SpisGene19834</name>
</gene>
<sequence>MKTSLTLAFFAFVLAVGLSVAVPENEFAEIADEFEAEKLRGGYDMKANEGEFDEEDLEDEDMVIPAIENDMVTEDEQFDERAFDNDDDGDDVSDEDDVSAVEKSADPIRFRRVTRRLGRRVRRLIRRRRPRPFRRVRRIIRRVRRRFRPFRG</sequence>
<comment type="caution">
    <text evidence="3">The sequence shown here is derived from an EMBL/GenBank/DDBJ whole genome shotgun (WGS) entry which is preliminary data.</text>
</comment>
<feature type="chain" id="PRO_5012541240" evidence="2">
    <location>
        <begin position="22"/>
        <end position="152"/>
    </location>
</feature>
<reference evidence="4" key="1">
    <citation type="journal article" date="2017" name="bioRxiv">
        <title>Comparative analysis of the genomes of Stylophora pistillata and Acropora digitifera provides evidence for extensive differences between species of corals.</title>
        <authorList>
            <person name="Voolstra C.R."/>
            <person name="Li Y."/>
            <person name="Liew Y.J."/>
            <person name="Baumgarten S."/>
            <person name="Zoccola D."/>
            <person name="Flot J.-F."/>
            <person name="Tambutte S."/>
            <person name="Allemand D."/>
            <person name="Aranda M."/>
        </authorList>
    </citation>
    <scope>NUCLEOTIDE SEQUENCE [LARGE SCALE GENOMIC DNA]</scope>
</reference>
<proteinExistence type="predicted"/>